<accession>A0ABQ8UTL2</accession>
<feature type="region of interest" description="Disordered" evidence="2">
    <location>
        <begin position="438"/>
        <end position="461"/>
    </location>
</feature>
<sequence>MEDEEPADSRDIFDDLQFEPQGLDALDRDFNDFQSAVQSQTQYDGFRKEYEKVQYALKQVTESVNRWIGRCKSFAAEIKRNGKRGQEDHAQLRDFDSQLVTLKEDIRHTQASLEEFNEKERSNRLALDATKAEIENLGALIDKMPTQQALNQERVDALQARKDALKAERDKLDVELVGLRREHTDRTDKCVAMERECIRIQTEAQEHQAQIGQRRGEADGHIIRKARLEEQLREAQGLHREKLDQLSQAEHAIKERNLTIEDKGRQLHGGQAEIDAAQKRINDMVSVIGALNMELAKQNDTMTQQHTRYVKMDKEVEELQQARARLEKESAQQIARSNREALESEHCNEERRAAEAEKTQLAHQIEGLELRVAELNKQKEEVRRRADFSFKQLQLLERELHTEEHQQKRKEDLLQNMALEKAAIESQILMHKTETGKQLEVAPPARPPLAPHRTAPHRTASAPRIAEMERDKTKYQQAQQAAVESLRQAQQELRLRMGKITEVQALIAAENTKLRQQQARPCPEMTLDPMTMYAQMLCPHHMTICP</sequence>
<dbReference type="Gene3D" id="1.10.287.1490">
    <property type="match status" value="1"/>
</dbReference>
<name>A0ABQ8UTL2_9EUKA</name>
<dbReference type="EMBL" id="JAPMOS010000004">
    <property type="protein sequence ID" value="KAJ4462173.1"/>
    <property type="molecule type" value="Genomic_DNA"/>
</dbReference>
<proteinExistence type="predicted"/>
<gene>
    <name evidence="3" type="ORF">PAPYR_1356</name>
</gene>
<keyword evidence="1" id="KW-0175">Coiled coil</keyword>
<feature type="coiled-coil region" evidence="1">
    <location>
        <begin position="148"/>
        <end position="245"/>
    </location>
</feature>
<evidence type="ECO:0000313" key="3">
    <source>
        <dbReference type="EMBL" id="KAJ4462173.1"/>
    </source>
</evidence>
<comment type="caution">
    <text evidence="3">The sequence shown here is derived from an EMBL/GenBank/DDBJ whole genome shotgun (WGS) entry which is preliminary data.</text>
</comment>
<dbReference type="Proteomes" id="UP001141327">
    <property type="component" value="Unassembled WGS sequence"/>
</dbReference>
<evidence type="ECO:0000256" key="1">
    <source>
        <dbReference type="SAM" id="Coils"/>
    </source>
</evidence>
<protein>
    <submittedName>
        <fullName evidence="3">Uncharacterized protein</fullName>
    </submittedName>
</protein>
<keyword evidence="4" id="KW-1185">Reference proteome</keyword>
<evidence type="ECO:0000313" key="4">
    <source>
        <dbReference type="Proteomes" id="UP001141327"/>
    </source>
</evidence>
<evidence type="ECO:0000256" key="2">
    <source>
        <dbReference type="SAM" id="MobiDB-lite"/>
    </source>
</evidence>
<reference evidence="3" key="1">
    <citation type="journal article" date="2022" name="bioRxiv">
        <title>Genomics of Preaxostyla Flagellates Illuminates Evolutionary Transitions and the Path Towards Mitochondrial Loss.</title>
        <authorList>
            <person name="Novak L.V.F."/>
            <person name="Treitli S.C."/>
            <person name="Pyrih J."/>
            <person name="Halakuc P."/>
            <person name="Pipaliya S.V."/>
            <person name="Vacek V."/>
            <person name="Brzon O."/>
            <person name="Soukal P."/>
            <person name="Eme L."/>
            <person name="Dacks J.B."/>
            <person name="Karnkowska A."/>
            <person name="Elias M."/>
            <person name="Hampl V."/>
        </authorList>
    </citation>
    <scope>NUCLEOTIDE SEQUENCE</scope>
    <source>
        <strain evidence="3">RCP-MX</strain>
    </source>
</reference>
<organism evidence="3 4">
    <name type="scientific">Paratrimastix pyriformis</name>
    <dbReference type="NCBI Taxonomy" id="342808"/>
    <lineage>
        <taxon>Eukaryota</taxon>
        <taxon>Metamonada</taxon>
        <taxon>Preaxostyla</taxon>
        <taxon>Paratrimastigidae</taxon>
        <taxon>Paratrimastix</taxon>
    </lineage>
</organism>
<feature type="coiled-coil region" evidence="1">
    <location>
        <begin position="309"/>
        <end position="413"/>
    </location>
</feature>